<proteinExistence type="inferred from homology"/>
<dbReference type="Gene3D" id="3.40.50.300">
    <property type="entry name" value="P-loop containing nucleotide triphosphate hydrolases"/>
    <property type="match status" value="1"/>
</dbReference>
<evidence type="ECO:0000256" key="6">
    <source>
        <dbReference type="ARBA" id="ARBA00023274"/>
    </source>
</evidence>
<dbReference type="InterPro" id="IPR027417">
    <property type="entry name" value="P-loop_NTPase"/>
</dbReference>
<protein>
    <recommendedName>
        <fullName evidence="7">Small ribosomal subunit protein mS29</fullName>
    </recommendedName>
</protein>
<dbReference type="STRING" id="1314771.A0A197JIS8"/>
<keyword evidence="4" id="KW-0689">Ribosomal protein</keyword>
<accession>A0A197JIS8</accession>
<dbReference type="PANTHER" id="PTHR12810">
    <property type="entry name" value="MITOCHONDRIAL 28S RIBOSOMAL PROTEIN S29"/>
    <property type="match status" value="1"/>
</dbReference>
<dbReference type="GO" id="GO:0005763">
    <property type="term" value="C:mitochondrial small ribosomal subunit"/>
    <property type="evidence" value="ECO:0007669"/>
    <property type="project" value="TreeGrafter"/>
</dbReference>
<dbReference type="GO" id="GO:0003735">
    <property type="term" value="F:structural constituent of ribosome"/>
    <property type="evidence" value="ECO:0007669"/>
    <property type="project" value="TreeGrafter"/>
</dbReference>
<sequence length="447" mass="48434">MAHRFLASTPLLSRTSLSLTARARAAVPAQYANYVTASAVVMAGGKAKKAAPKVKAQSNSFRKKKAADDDKGESGSGGATRLNEKYYKPSVPVKVEEFLPSTATKEHVGQVLGFPSTVIPALAQTAYPTLLSEQFELIKPAALVVRESTVSFLEKVDKAMKTPSSQSRIVLTGEAGSGKSALLLQTVSHCLSAGWIVIYVPKASTWMNSSFAYNKVANTTSFVQPLLASNLVGQIQNVNKSVLDKITTSETAMVGRHEVEKGTKLSALLEVGVKDQFAAQDVMEVFMKEIGAQNGIPTLIAVDEVNSFFRPSQYLSQDGKELDPEHLKLPKLFLNYISGKSTFKHGAIVAATSDTLLANKSEVLDVTLGVKEVSPYKRLSQTILPWTQGLTSVEVPNYTREEAKGVFDYYKKANIFFDAASEPLFLNKFITSNGNPRKFFTSCAKGI</sequence>
<comment type="subcellular location">
    <subcellularLocation>
        <location evidence="1">Mitochondrion</location>
    </subcellularLocation>
</comment>
<evidence type="ECO:0000313" key="9">
    <source>
        <dbReference type="EMBL" id="OAQ24421.1"/>
    </source>
</evidence>
<keyword evidence="3" id="KW-0809">Transit peptide</keyword>
<keyword evidence="6" id="KW-0687">Ribonucleoprotein</keyword>
<name>A0A197JIS8_9FUNG</name>
<dbReference type="AlphaFoldDB" id="A0A197JIS8"/>
<dbReference type="OrthoDB" id="274828at2759"/>
<evidence type="ECO:0000256" key="3">
    <source>
        <dbReference type="ARBA" id="ARBA00022946"/>
    </source>
</evidence>
<evidence type="ECO:0000313" key="10">
    <source>
        <dbReference type="Proteomes" id="UP000078512"/>
    </source>
</evidence>
<gene>
    <name evidence="9" type="ORF">K457DRAFT_141913</name>
</gene>
<evidence type="ECO:0000256" key="8">
    <source>
        <dbReference type="SAM" id="MobiDB-lite"/>
    </source>
</evidence>
<dbReference type="SUPFAM" id="SSF52540">
    <property type="entry name" value="P-loop containing nucleoside triphosphate hydrolases"/>
    <property type="match status" value="1"/>
</dbReference>
<dbReference type="Proteomes" id="UP000078512">
    <property type="component" value="Unassembled WGS sequence"/>
</dbReference>
<evidence type="ECO:0000256" key="2">
    <source>
        <dbReference type="ARBA" id="ARBA00009863"/>
    </source>
</evidence>
<feature type="region of interest" description="Disordered" evidence="8">
    <location>
        <begin position="54"/>
        <end position="83"/>
    </location>
</feature>
<evidence type="ECO:0000256" key="1">
    <source>
        <dbReference type="ARBA" id="ARBA00004173"/>
    </source>
</evidence>
<keyword evidence="10" id="KW-1185">Reference proteome</keyword>
<evidence type="ECO:0000256" key="4">
    <source>
        <dbReference type="ARBA" id="ARBA00022980"/>
    </source>
</evidence>
<evidence type="ECO:0000256" key="5">
    <source>
        <dbReference type="ARBA" id="ARBA00023128"/>
    </source>
</evidence>
<dbReference type="Pfam" id="PF10236">
    <property type="entry name" value="DAP3"/>
    <property type="match status" value="1"/>
</dbReference>
<keyword evidence="5" id="KW-0496">Mitochondrion</keyword>
<reference evidence="9 10" key="1">
    <citation type="submission" date="2016-05" db="EMBL/GenBank/DDBJ databases">
        <title>Genome sequencing reveals origins of a unique bacterial endosymbiosis in the earliest lineages of terrestrial Fungi.</title>
        <authorList>
            <consortium name="DOE Joint Genome Institute"/>
            <person name="Uehling J."/>
            <person name="Gryganskyi A."/>
            <person name="Hameed K."/>
            <person name="Tschaplinski T."/>
            <person name="Misztal P."/>
            <person name="Wu S."/>
            <person name="Desiro A."/>
            <person name="Vande Pol N."/>
            <person name="Du Z.-Y."/>
            <person name="Zienkiewicz A."/>
            <person name="Zienkiewicz K."/>
            <person name="Morin E."/>
            <person name="Tisserant E."/>
            <person name="Splivallo R."/>
            <person name="Hainaut M."/>
            <person name="Henrissat B."/>
            <person name="Ohm R."/>
            <person name="Kuo A."/>
            <person name="Yan J."/>
            <person name="Lipzen A."/>
            <person name="Nolan M."/>
            <person name="Labutti K."/>
            <person name="Barry K."/>
            <person name="Goldstein A."/>
            <person name="Labbe J."/>
            <person name="Schadt C."/>
            <person name="Tuskan G."/>
            <person name="Grigoriev I."/>
            <person name="Martin F."/>
            <person name="Vilgalys R."/>
            <person name="Bonito G."/>
        </authorList>
    </citation>
    <scope>NUCLEOTIDE SEQUENCE [LARGE SCALE GENOMIC DNA]</scope>
    <source>
        <strain evidence="9 10">AG-77</strain>
    </source>
</reference>
<dbReference type="InterPro" id="IPR019368">
    <property type="entry name" value="Ribosomal_mS29"/>
</dbReference>
<dbReference type="PANTHER" id="PTHR12810:SF0">
    <property type="entry name" value="SMALL RIBOSOMAL SUBUNIT PROTEIN MS29"/>
    <property type="match status" value="1"/>
</dbReference>
<comment type="similarity">
    <text evidence="2">Belongs to the mitochondrion-specific ribosomal protein mS29 family.</text>
</comment>
<dbReference type="EMBL" id="KV442094">
    <property type="protein sequence ID" value="OAQ24421.1"/>
    <property type="molecule type" value="Genomic_DNA"/>
</dbReference>
<organism evidence="9 10">
    <name type="scientific">Linnemannia elongata AG-77</name>
    <dbReference type="NCBI Taxonomy" id="1314771"/>
    <lineage>
        <taxon>Eukaryota</taxon>
        <taxon>Fungi</taxon>
        <taxon>Fungi incertae sedis</taxon>
        <taxon>Mucoromycota</taxon>
        <taxon>Mortierellomycotina</taxon>
        <taxon>Mortierellomycetes</taxon>
        <taxon>Mortierellales</taxon>
        <taxon>Mortierellaceae</taxon>
        <taxon>Linnemannia</taxon>
    </lineage>
</organism>
<evidence type="ECO:0000256" key="7">
    <source>
        <dbReference type="ARBA" id="ARBA00035140"/>
    </source>
</evidence>